<protein>
    <submittedName>
        <fullName evidence="1">Uncharacterized protein</fullName>
    </submittedName>
</protein>
<sequence length="144" mass="16387">MNISILLRHSGIWASEVNYEGYKSDEIVVGQSVSFMNLKAVNIAELEIDECIKVDDDTLFTLREKYVTIGDFSMTISCAHTIIVVKSKSITKIHSYCFDYYKPAALANTYEVSMVSMLDKDDWSVPEFVLEEIVLPPRYKKMPG</sequence>
<dbReference type="AlphaFoldDB" id="A0A9J5WK37"/>
<reference evidence="1 2" key="1">
    <citation type="submission" date="2020-09" db="EMBL/GenBank/DDBJ databases">
        <title>De no assembly of potato wild relative species, Solanum commersonii.</title>
        <authorList>
            <person name="Cho K."/>
        </authorList>
    </citation>
    <scope>NUCLEOTIDE SEQUENCE [LARGE SCALE GENOMIC DNA]</scope>
    <source>
        <strain evidence="1">LZ3.2</strain>
        <tissue evidence="1">Leaf</tissue>
    </source>
</reference>
<gene>
    <name evidence="1" type="ORF">H5410_055518</name>
</gene>
<dbReference type="Proteomes" id="UP000824120">
    <property type="component" value="Chromosome 11"/>
</dbReference>
<comment type="caution">
    <text evidence="1">The sequence shown here is derived from an EMBL/GenBank/DDBJ whole genome shotgun (WGS) entry which is preliminary data.</text>
</comment>
<keyword evidence="2" id="KW-1185">Reference proteome</keyword>
<dbReference type="EMBL" id="JACXVP010000011">
    <property type="protein sequence ID" value="KAG5575384.1"/>
    <property type="molecule type" value="Genomic_DNA"/>
</dbReference>
<dbReference type="OrthoDB" id="1300208at2759"/>
<accession>A0A9J5WK37</accession>
<organism evidence="1 2">
    <name type="scientific">Solanum commersonii</name>
    <name type="common">Commerson's wild potato</name>
    <name type="synonym">Commerson's nightshade</name>
    <dbReference type="NCBI Taxonomy" id="4109"/>
    <lineage>
        <taxon>Eukaryota</taxon>
        <taxon>Viridiplantae</taxon>
        <taxon>Streptophyta</taxon>
        <taxon>Embryophyta</taxon>
        <taxon>Tracheophyta</taxon>
        <taxon>Spermatophyta</taxon>
        <taxon>Magnoliopsida</taxon>
        <taxon>eudicotyledons</taxon>
        <taxon>Gunneridae</taxon>
        <taxon>Pentapetalae</taxon>
        <taxon>asterids</taxon>
        <taxon>lamiids</taxon>
        <taxon>Solanales</taxon>
        <taxon>Solanaceae</taxon>
        <taxon>Solanoideae</taxon>
        <taxon>Solaneae</taxon>
        <taxon>Solanum</taxon>
    </lineage>
</organism>
<name>A0A9J5WK37_SOLCO</name>
<evidence type="ECO:0000313" key="1">
    <source>
        <dbReference type="EMBL" id="KAG5575384.1"/>
    </source>
</evidence>
<evidence type="ECO:0000313" key="2">
    <source>
        <dbReference type="Proteomes" id="UP000824120"/>
    </source>
</evidence>
<proteinExistence type="predicted"/>